<feature type="compositionally biased region" description="Acidic residues" evidence="1">
    <location>
        <begin position="1100"/>
        <end position="1113"/>
    </location>
</feature>
<protein>
    <submittedName>
        <fullName evidence="2">Uncharacterized protein</fullName>
    </submittedName>
</protein>
<reference evidence="2 3" key="1">
    <citation type="submission" date="2015-03" db="EMBL/GenBank/DDBJ databases">
        <authorList>
            <person name="Radwan O."/>
            <person name="Al-Naeli F.A."/>
            <person name="Rendon G.A."/>
            <person name="Fields C."/>
        </authorList>
    </citation>
    <scope>NUCLEOTIDE SEQUENCE [LARGE SCALE GENOMIC DNA]</scope>
    <source>
        <strain evidence="2">CR-DP1</strain>
    </source>
</reference>
<feature type="compositionally biased region" description="Low complexity" evidence="1">
    <location>
        <begin position="903"/>
        <end position="941"/>
    </location>
</feature>
<feature type="compositionally biased region" description="Basic and acidic residues" evidence="1">
    <location>
        <begin position="238"/>
        <end position="288"/>
    </location>
</feature>
<gene>
    <name evidence="2" type="ORF">TD95_002459</name>
</gene>
<keyword evidence="3" id="KW-1185">Reference proteome</keyword>
<dbReference type="Pfam" id="PF08634">
    <property type="entry name" value="Pet127"/>
    <property type="match status" value="1"/>
</dbReference>
<feature type="region of interest" description="Disordered" evidence="1">
    <location>
        <begin position="695"/>
        <end position="733"/>
    </location>
</feature>
<evidence type="ECO:0000313" key="3">
    <source>
        <dbReference type="Proteomes" id="UP000033483"/>
    </source>
</evidence>
<feature type="region of interest" description="Disordered" evidence="1">
    <location>
        <begin position="1077"/>
        <end position="1113"/>
    </location>
</feature>
<organism evidence="2 3">
    <name type="scientific">Thielaviopsis punctulata</name>
    <dbReference type="NCBI Taxonomy" id="72032"/>
    <lineage>
        <taxon>Eukaryota</taxon>
        <taxon>Fungi</taxon>
        <taxon>Dikarya</taxon>
        <taxon>Ascomycota</taxon>
        <taxon>Pezizomycotina</taxon>
        <taxon>Sordariomycetes</taxon>
        <taxon>Hypocreomycetidae</taxon>
        <taxon>Microascales</taxon>
        <taxon>Ceratocystidaceae</taxon>
        <taxon>Thielaviopsis</taxon>
    </lineage>
</organism>
<feature type="region of interest" description="Disordered" evidence="1">
    <location>
        <begin position="223"/>
        <end position="288"/>
    </location>
</feature>
<dbReference type="AlphaFoldDB" id="A0A0F4Z932"/>
<dbReference type="PANTHER" id="PTHR31014">
    <property type="entry name" value="MITOCHONDRIAL TRANSLATION SYSTEM COMPONENT PET127-RELATED"/>
    <property type="match status" value="1"/>
</dbReference>
<evidence type="ECO:0000313" key="2">
    <source>
        <dbReference type="EMBL" id="KKA27044.1"/>
    </source>
</evidence>
<dbReference type="PANTHER" id="PTHR31014:SF0">
    <property type="entry name" value="MITOCHONDRIAL TRANSLATION SYSTEM COMPONENT PET127-RELATED"/>
    <property type="match status" value="1"/>
</dbReference>
<name>A0A0F4Z932_9PEZI</name>
<feature type="compositionally biased region" description="Acidic residues" evidence="1">
    <location>
        <begin position="721"/>
        <end position="730"/>
    </location>
</feature>
<feature type="region of interest" description="Disordered" evidence="1">
    <location>
        <begin position="166"/>
        <end position="188"/>
    </location>
</feature>
<feature type="compositionally biased region" description="Acidic residues" evidence="1">
    <location>
        <begin position="695"/>
        <end position="713"/>
    </location>
</feature>
<feature type="compositionally biased region" description="Basic residues" evidence="1">
    <location>
        <begin position="227"/>
        <end position="237"/>
    </location>
</feature>
<feature type="compositionally biased region" description="Polar residues" evidence="1">
    <location>
        <begin position="857"/>
        <end position="877"/>
    </location>
</feature>
<feature type="compositionally biased region" description="Basic and acidic residues" evidence="1">
    <location>
        <begin position="119"/>
        <end position="135"/>
    </location>
</feature>
<evidence type="ECO:0000256" key="1">
    <source>
        <dbReference type="SAM" id="MobiDB-lite"/>
    </source>
</evidence>
<dbReference type="Proteomes" id="UP000033483">
    <property type="component" value="Unassembled WGS sequence"/>
</dbReference>
<dbReference type="InterPro" id="IPR013943">
    <property type="entry name" value="Pet127"/>
</dbReference>
<dbReference type="OrthoDB" id="10249045at2759"/>
<accession>A0A0F4Z932</accession>
<sequence>MLRHIVPVLRGGCSTVPRSLRRSTALASAVLTTRSAQAPTYVYDPSRSFHAAVALRQIHGPDDITEVPSEILQLDETAARTEEAPDNDNAANEDDLEVVREVIAPVDNSNKKNKRKSRRAEMRKQQHQAKMEKKAKNAASATAAGSIAHALGSASLAERLATKSLEPDATTEQADAETVPATADPTLISMDQIPEQSITEADSLKEGVAEVLKNVLEGQNIPATSLKKNKKKKKAGKDKKATEKKDDKDEKKDKEKDKKDKEKKDKKEKDKKDKAAKDAGKETKAKEESLSFKTLDSKKLVYQQVEQGEEVAKLCHGLERVLFNPGVYHLQDPRSGVYNFDPFLAKIMPVNEFDFRALKEYVTSSKDTNLANKARLYNKLYSGSTSSMTASLSQFHFLLSAWRPINASNMSRDFKAEPLTFTRITRAPSASFLHYNDGTYAMDADKGFDTPNILSMLGKSMEKLLTLPKEEYERYHRSQSAQITEEERNAEEAFSFATMGNFIIRSQLDANDKRLPGVGNFDLKTRAVVSIRMDTRKFKEASGYEIKGRYGNFESFEREYFDMIRSAFLKYSLQVRMGLMDGIFVAYHNTNRIFGFQYISLNEMDMAIHGTEDTTLGDSEFRLSLQMLNELLDIVTTKYPKQSLRLHIETRPTTPPVMYFFAKPVTPEEISAIQNANKEEIMRFENEMMAYEDDAVAKEPEEETAEETAEETPEQTQPVSETEEADEDEGAWSSETVWEEMTSKAEEAVESDELGLPYVRRAIQIALRQSGLLQTDATGEQGREYVEDLLETLTGTQVEDAEAETAEDAETPEAEPSTDETVQKAIETEEATDNARPEHPGQSSLKDLIRHFAEQAEPSSSTEQAEPSASASETTEPPNKLREFERILSALVEKNLATQATKSTEANNESNESVESADSSVPGSADADATTAAGTAASETPETPEPLEELTGLIVTIKNKVNGRYVTRPGELNPWSTWNVEYNIQEMDPLRAHRLYKQVQERRKKTLEKSVIDETSDSEYARAYTKMLMDYSKKGRRFRSVQDKRAREKPLYFLEPRNKDHELDWAEVFERSLNGDKKAPEAVQADTTMDESLRGVEGLVIEEEEDDNDEKKG</sequence>
<proteinExistence type="predicted"/>
<comment type="caution">
    <text evidence="2">The sequence shown here is derived from an EMBL/GenBank/DDBJ whole genome shotgun (WGS) entry which is preliminary data.</text>
</comment>
<feature type="region of interest" description="Disordered" evidence="1">
    <location>
        <begin position="102"/>
        <end position="141"/>
    </location>
</feature>
<dbReference type="GO" id="GO:0000964">
    <property type="term" value="P:mitochondrial RNA 5'-end processing"/>
    <property type="evidence" value="ECO:0007669"/>
    <property type="project" value="TreeGrafter"/>
</dbReference>
<feature type="region of interest" description="Disordered" evidence="1">
    <location>
        <begin position="795"/>
        <end position="949"/>
    </location>
</feature>
<feature type="compositionally biased region" description="Acidic residues" evidence="1">
    <location>
        <begin position="799"/>
        <end position="818"/>
    </location>
</feature>
<dbReference type="EMBL" id="LAEV01001908">
    <property type="protein sequence ID" value="KKA27044.1"/>
    <property type="molecule type" value="Genomic_DNA"/>
</dbReference>
<dbReference type="GO" id="GO:0005740">
    <property type="term" value="C:mitochondrial envelope"/>
    <property type="evidence" value="ECO:0007669"/>
    <property type="project" value="TreeGrafter"/>
</dbReference>